<dbReference type="PATRIC" id="fig|294699.3.peg.2372"/>
<dbReference type="RefSeq" id="WP_409978485.1">
    <property type="nucleotide sequence ID" value="NZ_CP015438.1"/>
</dbReference>
<accession>A0A167TQ95</accession>
<dbReference type="AlphaFoldDB" id="A0A167TQ95"/>
<evidence type="ECO:0000313" key="1">
    <source>
        <dbReference type="EMBL" id="ANB61840.1"/>
    </source>
</evidence>
<reference evidence="1 2" key="1">
    <citation type="journal article" date="2006" name="Syst. Appl. Microbiol.">
        <title>Anoxybacillus amylolyticus sp. nov., a thermophilic amylase producing bacterium isolated from Mount Rittmann (Antarctica).</title>
        <authorList>
            <person name="Poli A."/>
            <person name="Esposito E."/>
            <person name="Lama L."/>
            <person name="Orlando P."/>
            <person name="Nicolaus G."/>
            <person name="de Appolonia F."/>
            <person name="Gambacorta A."/>
            <person name="Nicolaus B."/>
        </authorList>
    </citation>
    <scope>NUCLEOTIDE SEQUENCE [LARGE SCALE GENOMIC DNA]</scope>
    <source>
        <strain evidence="1 2">DSM 15939</strain>
    </source>
</reference>
<name>A0A167TQ95_9BACL</name>
<dbReference type="GO" id="GO:0016787">
    <property type="term" value="F:hydrolase activity"/>
    <property type="evidence" value="ECO:0007669"/>
    <property type="project" value="UniProtKB-KW"/>
</dbReference>
<protein>
    <submittedName>
        <fullName evidence="1">Phosphoribosyl-ATP pyrophosphohydrolase domain protein</fullName>
    </submittedName>
</protein>
<evidence type="ECO:0000313" key="2">
    <source>
        <dbReference type="Proteomes" id="UP000076865"/>
    </source>
</evidence>
<keyword evidence="1" id="KW-0378">Hydrolase</keyword>
<dbReference type="EMBL" id="CP015438">
    <property type="protein sequence ID" value="ANB61840.1"/>
    <property type="molecule type" value="Genomic_DNA"/>
</dbReference>
<keyword evidence="2" id="KW-1185">Reference proteome</keyword>
<proteinExistence type="predicted"/>
<organism evidence="1 2">
    <name type="scientific">Anoxybacteroides amylolyticum</name>
    <dbReference type="NCBI Taxonomy" id="294699"/>
    <lineage>
        <taxon>Bacteria</taxon>
        <taxon>Bacillati</taxon>
        <taxon>Bacillota</taxon>
        <taxon>Bacilli</taxon>
        <taxon>Bacillales</taxon>
        <taxon>Anoxybacillaceae</taxon>
        <taxon>Anoxybacteroides</taxon>
    </lineage>
</organism>
<sequence>MPVYNKLIGDNIPKVIEAAGETFMMRTLNDEEYRQELRKKRLKS</sequence>
<dbReference type="KEGG" id="aamy:GFC30_2293"/>
<gene>
    <name evidence="1" type="ORF">GFC30_2293</name>
</gene>
<dbReference type="Proteomes" id="UP000076865">
    <property type="component" value="Chromosome"/>
</dbReference>